<keyword evidence="3" id="KW-0547">Nucleotide-binding</keyword>
<dbReference type="PROSITE" id="PS00211">
    <property type="entry name" value="ABC_TRANSPORTER_1"/>
    <property type="match status" value="1"/>
</dbReference>
<dbReference type="SUPFAM" id="SSF52540">
    <property type="entry name" value="P-loop containing nucleoside triphosphate hydrolases"/>
    <property type="match status" value="1"/>
</dbReference>
<protein>
    <submittedName>
        <fullName evidence="6">Polyamine ABC transporter ATP-binding protein</fullName>
    </submittedName>
</protein>
<dbReference type="Gene3D" id="2.40.50.100">
    <property type="match status" value="1"/>
</dbReference>
<dbReference type="EMBL" id="PXYL01000006">
    <property type="protein sequence ID" value="PSJ60217.1"/>
    <property type="molecule type" value="Genomic_DNA"/>
</dbReference>
<organism evidence="6 7">
    <name type="scientific">Pseudaminobacter soli</name>
    <name type="common">ex Li et al. 2025</name>
    <dbReference type="NCBI Taxonomy" id="1295366"/>
    <lineage>
        <taxon>Bacteria</taxon>
        <taxon>Pseudomonadati</taxon>
        <taxon>Pseudomonadota</taxon>
        <taxon>Alphaproteobacteria</taxon>
        <taxon>Hyphomicrobiales</taxon>
        <taxon>Phyllobacteriaceae</taxon>
        <taxon>Pseudaminobacter</taxon>
    </lineage>
</organism>
<dbReference type="Gene3D" id="3.40.50.300">
    <property type="entry name" value="P-loop containing nucleotide triphosphate hydrolases"/>
    <property type="match status" value="1"/>
</dbReference>
<evidence type="ECO:0000259" key="5">
    <source>
        <dbReference type="PROSITE" id="PS50893"/>
    </source>
</evidence>
<dbReference type="GO" id="GO:0016887">
    <property type="term" value="F:ATP hydrolysis activity"/>
    <property type="evidence" value="ECO:0007669"/>
    <property type="project" value="InterPro"/>
</dbReference>
<dbReference type="InterPro" id="IPR003439">
    <property type="entry name" value="ABC_transporter-like_ATP-bd"/>
</dbReference>
<dbReference type="SMART" id="SM00382">
    <property type="entry name" value="AAA"/>
    <property type="match status" value="1"/>
</dbReference>
<dbReference type="PANTHER" id="PTHR42781:SF4">
    <property type="entry name" value="SPERMIDINE_PUTRESCINE IMPORT ATP-BINDING PROTEIN POTA"/>
    <property type="match status" value="1"/>
</dbReference>
<keyword evidence="7" id="KW-1185">Reference proteome</keyword>
<comment type="similarity">
    <text evidence="1">Belongs to the ABC transporter superfamily.</text>
</comment>
<dbReference type="PANTHER" id="PTHR42781">
    <property type="entry name" value="SPERMIDINE/PUTRESCINE IMPORT ATP-BINDING PROTEIN POTA"/>
    <property type="match status" value="1"/>
</dbReference>
<dbReference type="InterPro" id="IPR013611">
    <property type="entry name" value="Transp-assoc_OB_typ2"/>
</dbReference>
<evidence type="ECO:0000313" key="6">
    <source>
        <dbReference type="EMBL" id="PSJ60217.1"/>
    </source>
</evidence>
<dbReference type="InterPro" id="IPR027417">
    <property type="entry name" value="P-loop_NTPase"/>
</dbReference>
<dbReference type="Proteomes" id="UP000240653">
    <property type="component" value="Unassembled WGS sequence"/>
</dbReference>
<name>A0A2P7SCH2_9HYPH</name>
<dbReference type="InterPro" id="IPR003593">
    <property type="entry name" value="AAA+_ATPase"/>
</dbReference>
<evidence type="ECO:0000256" key="3">
    <source>
        <dbReference type="ARBA" id="ARBA00022741"/>
    </source>
</evidence>
<proteinExistence type="inferred from homology"/>
<dbReference type="Pfam" id="PF08402">
    <property type="entry name" value="TOBE_2"/>
    <property type="match status" value="1"/>
</dbReference>
<evidence type="ECO:0000313" key="7">
    <source>
        <dbReference type="Proteomes" id="UP000240653"/>
    </source>
</evidence>
<comment type="caution">
    <text evidence="6">The sequence shown here is derived from an EMBL/GenBank/DDBJ whole genome shotgun (WGS) entry which is preliminary data.</text>
</comment>
<dbReference type="OrthoDB" id="9802264at2"/>
<evidence type="ECO:0000256" key="1">
    <source>
        <dbReference type="ARBA" id="ARBA00005417"/>
    </source>
</evidence>
<dbReference type="AlphaFoldDB" id="A0A2P7SCH2"/>
<accession>A0A2P7SCH2</accession>
<dbReference type="PROSITE" id="PS50893">
    <property type="entry name" value="ABC_TRANSPORTER_2"/>
    <property type="match status" value="1"/>
</dbReference>
<sequence length="330" mass="35788">MTSAVSFENVSRHFGAVRAVDAVDLDIRPGEFFAMLGPSGSGKTTCLRLIAGFEQPTGGSISIFGERAEGVPPYRRNVNTVFQDYALFPHLNVLDNVAYGLMVKGVSRAERGRQAEEALKLVQLPGYGARKPGQLSGGQRQRVALARALVNKPRVLLLDEPLGALDLKLRENMQEELKLLQRALGITFVFVTHDQGEALSMADRVAVFNDGRIMQVGAPQDIYERPQSRFVADFVGSSNVLPPEFVARHGGARRWASLRPEKIRLGEANGAGVSGTVRARSFLGATNRVTVEAEGVRLHAVVPAGLPLPDDGAETRLSWSPADLHLMEEA</sequence>
<reference evidence="6 7" key="1">
    <citation type="submission" date="2018-03" db="EMBL/GenBank/DDBJ databases">
        <title>The draft genome of Mesorhizobium soli JCM 19897.</title>
        <authorList>
            <person name="Li L."/>
            <person name="Liu L."/>
            <person name="Liang L."/>
            <person name="Wang T."/>
            <person name="Zhang X."/>
        </authorList>
    </citation>
    <scope>NUCLEOTIDE SEQUENCE [LARGE SCALE GENOMIC DNA]</scope>
    <source>
        <strain evidence="6 7">JCM 19897</strain>
    </source>
</reference>
<dbReference type="GO" id="GO:0005524">
    <property type="term" value="F:ATP binding"/>
    <property type="evidence" value="ECO:0007669"/>
    <property type="project" value="UniProtKB-KW"/>
</dbReference>
<dbReference type="GO" id="GO:0043190">
    <property type="term" value="C:ATP-binding cassette (ABC) transporter complex"/>
    <property type="evidence" value="ECO:0007669"/>
    <property type="project" value="InterPro"/>
</dbReference>
<feature type="domain" description="ABC transporter" evidence="5">
    <location>
        <begin position="5"/>
        <end position="235"/>
    </location>
</feature>
<dbReference type="GO" id="GO:0015847">
    <property type="term" value="P:putrescine transport"/>
    <property type="evidence" value="ECO:0007669"/>
    <property type="project" value="UniProtKB-ARBA"/>
</dbReference>
<dbReference type="SUPFAM" id="SSF50331">
    <property type="entry name" value="MOP-like"/>
    <property type="match status" value="1"/>
</dbReference>
<dbReference type="Pfam" id="PF00005">
    <property type="entry name" value="ABC_tran"/>
    <property type="match status" value="1"/>
</dbReference>
<dbReference type="InterPro" id="IPR050093">
    <property type="entry name" value="ABC_SmlMolc_Importer"/>
</dbReference>
<evidence type="ECO:0000256" key="2">
    <source>
        <dbReference type="ARBA" id="ARBA00022448"/>
    </source>
</evidence>
<evidence type="ECO:0000256" key="4">
    <source>
        <dbReference type="ARBA" id="ARBA00022840"/>
    </source>
</evidence>
<dbReference type="InterPro" id="IPR008995">
    <property type="entry name" value="Mo/tungstate-bd_C_term_dom"/>
</dbReference>
<keyword evidence="2" id="KW-0813">Transport</keyword>
<keyword evidence="4 6" id="KW-0067">ATP-binding</keyword>
<dbReference type="GO" id="GO:0022857">
    <property type="term" value="F:transmembrane transporter activity"/>
    <property type="evidence" value="ECO:0007669"/>
    <property type="project" value="InterPro"/>
</dbReference>
<dbReference type="RefSeq" id="WP_106724548.1">
    <property type="nucleotide sequence ID" value="NZ_PXYL01000006.1"/>
</dbReference>
<dbReference type="InterPro" id="IPR017871">
    <property type="entry name" value="ABC_transporter-like_CS"/>
</dbReference>
<dbReference type="FunFam" id="3.40.50.300:FF:000133">
    <property type="entry name" value="Spermidine/putrescine import ATP-binding protein PotA"/>
    <property type="match status" value="1"/>
</dbReference>
<gene>
    <name evidence="6" type="ORF">C7I85_13665</name>
</gene>